<reference evidence="2" key="1">
    <citation type="journal article" date="2021" name="PeerJ">
        <title>Extensive microbial diversity within the chicken gut microbiome revealed by metagenomics and culture.</title>
        <authorList>
            <person name="Gilroy R."/>
            <person name="Ravi A."/>
            <person name="Getino M."/>
            <person name="Pursley I."/>
            <person name="Horton D.L."/>
            <person name="Alikhan N.F."/>
            <person name="Baker D."/>
            <person name="Gharbi K."/>
            <person name="Hall N."/>
            <person name="Watson M."/>
            <person name="Adriaenssens E.M."/>
            <person name="Foster-Nyarko E."/>
            <person name="Jarju S."/>
            <person name="Secka A."/>
            <person name="Antonio M."/>
            <person name="Oren A."/>
            <person name="Chaudhuri R.R."/>
            <person name="La Ragione R."/>
            <person name="Hildebrand F."/>
            <person name="Pallen M.J."/>
        </authorList>
    </citation>
    <scope>NUCLEOTIDE SEQUENCE</scope>
    <source>
        <strain evidence="2">CHK179-28034</strain>
    </source>
</reference>
<dbReference type="PANTHER" id="PTHR30217">
    <property type="entry name" value="PEPTIDASE U32 FAMILY"/>
    <property type="match status" value="1"/>
</dbReference>
<gene>
    <name evidence="2" type="ORF">H9968_05645</name>
</gene>
<reference evidence="2" key="2">
    <citation type="submission" date="2021-04" db="EMBL/GenBank/DDBJ databases">
        <authorList>
            <person name="Gilroy R."/>
        </authorList>
    </citation>
    <scope>NUCLEOTIDE SEQUENCE</scope>
    <source>
        <strain evidence="2">CHK179-28034</strain>
    </source>
</reference>
<name>A0A9D2J7J0_9FIRM</name>
<dbReference type="InterPro" id="IPR001539">
    <property type="entry name" value="Peptidase_U32"/>
</dbReference>
<accession>A0A9D2J7J0</accession>
<organism evidence="2 3">
    <name type="scientific">Candidatus Anaerobutyricum stercoris</name>
    <dbReference type="NCBI Taxonomy" id="2838457"/>
    <lineage>
        <taxon>Bacteria</taxon>
        <taxon>Bacillati</taxon>
        <taxon>Bacillota</taxon>
        <taxon>Clostridia</taxon>
        <taxon>Lachnospirales</taxon>
        <taxon>Lachnospiraceae</taxon>
        <taxon>Anaerobutyricum</taxon>
    </lineage>
</organism>
<evidence type="ECO:0000259" key="1">
    <source>
        <dbReference type="Pfam" id="PF12392"/>
    </source>
</evidence>
<dbReference type="PROSITE" id="PS01276">
    <property type="entry name" value="PEPTIDASE_U32"/>
    <property type="match status" value="1"/>
</dbReference>
<dbReference type="EMBL" id="DXBR01000051">
    <property type="protein sequence ID" value="HIZ39398.1"/>
    <property type="molecule type" value="Genomic_DNA"/>
</dbReference>
<proteinExistence type="predicted"/>
<dbReference type="PANTHER" id="PTHR30217:SF10">
    <property type="entry name" value="23S RRNA 5-HYDROXYCYTIDINE C2501 SYNTHASE"/>
    <property type="match status" value="1"/>
</dbReference>
<dbReference type="Pfam" id="PF12392">
    <property type="entry name" value="DUF3656"/>
    <property type="match status" value="1"/>
</dbReference>
<dbReference type="InterPro" id="IPR020988">
    <property type="entry name" value="Pept_U32_collagenase"/>
</dbReference>
<dbReference type="Pfam" id="PF01136">
    <property type="entry name" value="Peptidase_U32"/>
    <property type="match status" value="1"/>
</dbReference>
<protein>
    <submittedName>
        <fullName evidence="2">U32 family peptidase</fullName>
    </submittedName>
</protein>
<evidence type="ECO:0000313" key="2">
    <source>
        <dbReference type="EMBL" id="HIZ39398.1"/>
    </source>
</evidence>
<dbReference type="Proteomes" id="UP000824049">
    <property type="component" value="Unassembled WGS sequence"/>
</dbReference>
<dbReference type="InterPro" id="IPR051454">
    <property type="entry name" value="RNA/ubiquinone_mod_enzymes"/>
</dbReference>
<feature type="domain" description="Peptidase U32 collagenase" evidence="1">
    <location>
        <begin position="414"/>
        <end position="528"/>
    </location>
</feature>
<dbReference type="AlphaFoldDB" id="A0A9D2J7J0"/>
<comment type="caution">
    <text evidence="2">The sequence shown here is derived from an EMBL/GenBank/DDBJ whole genome shotgun (WGS) entry which is preliminary data.</text>
</comment>
<evidence type="ECO:0000313" key="3">
    <source>
        <dbReference type="Proteomes" id="UP000824049"/>
    </source>
</evidence>
<sequence>MKQNEMIQKTMIQRKTKLPELLAPAGSFEHLKAAIKAGADAVYMGGQQFGARAYADNFTGEKLVEALHYAHFYDRRLYLTVNTLMKEKEITERLYDFLQPFYEEGLDGVIVQDVGAAAFIRKNFPGMEIHGSTQMTITDVYGARAAARLGMNRVVPARELSLSEIRRMKEEAGLDIEVFIHGALCYCYSGQCLLSSRYGGRSGNRGRCAQPCRLPYRVMERDSRSSAGAHLLSPKDLCAISWLPSLIEAGVDSLKIEGRMKNVEYVAGVTAIYRKYLDLYREMGEEDLSLDKKQEHRQRKWKISKKDYEALEELYSRSGFTDGYWNRHNGSEMMATIHPRNLGRKIGWVRQVRRGQIAVELDRGTILHPKDILILPLPGQEEMALTVPEHLRKDGRRIILNVPGTKALRAGMEVYRRKNDSLSSWIENDILKKEIKYPVQGKIIVRIGNSSELLLRCRGEEILVSGKAAEPSAKRPVTEEDIYRQMNKTGDVPFYLEDLDADLEKNAFLPMSAVKELRQTGFRMLQEQMERRACRSVSEEKNKRDRKISLQSEEKSDTVISLNNNKKFDDFHADKKKMAVVYDKKIAEFCLSHPFFNSICLPLDFWAEEDSLSFAAQICRQGKNAYLSLPLILREDEAAADSRSELSVVCRSRLWSGIYAHTMGQAQFLWEMEDRTAPVYAASSFYQWNHFSLAETKRIFGIAGAELPLELSGGECREMLANRQKDVAVECSVYGRIPLMKSAQCIKKTRGGCDRRQEVLFLEDKKKRRLPVVSHCRYCYNTIWSDTPRNLLGEEEGAFVRGLDAVIFHFFLDDERSAREAVLDYERWEKNGFGPAKGKEPDAYWKYGIE</sequence>